<reference evidence="11 12" key="1">
    <citation type="journal article" date="2018" name="Nat. Ecol. Evol.">
        <title>Shark genomes provide insights into elasmobranch evolution and the origin of vertebrates.</title>
        <authorList>
            <person name="Hara Y"/>
            <person name="Yamaguchi K"/>
            <person name="Onimaru K"/>
            <person name="Kadota M"/>
            <person name="Koyanagi M"/>
            <person name="Keeley SD"/>
            <person name="Tatsumi K"/>
            <person name="Tanaka K"/>
            <person name="Motone F"/>
            <person name="Kageyama Y"/>
            <person name="Nozu R"/>
            <person name="Adachi N"/>
            <person name="Nishimura O"/>
            <person name="Nakagawa R"/>
            <person name="Tanegashima C"/>
            <person name="Kiyatake I"/>
            <person name="Matsumoto R"/>
            <person name="Murakumo K"/>
            <person name="Nishida K"/>
            <person name="Terakita A"/>
            <person name="Kuratani S"/>
            <person name="Sato K"/>
            <person name="Hyodo S Kuraku.S."/>
        </authorList>
    </citation>
    <scope>NUCLEOTIDE SEQUENCE [LARGE SCALE GENOMIC DNA]</scope>
</reference>
<dbReference type="GO" id="GO:0046872">
    <property type="term" value="F:metal ion binding"/>
    <property type="evidence" value="ECO:0007669"/>
    <property type="project" value="UniProtKB-UniRule"/>
</dbReference>
<evidence type="ECO:0000313" key="11">
    <source>
        <dbReference type="EMBL" id="GCB69829.1"/>
    </source>
</evidence>
<dbReference type="InterPro" id="IPR004559">
    <property type="entry name" value="HemW-like"/>
</dbReference>
<dbReference type="InterPro" id="IPR010723">
    <property type="entry name" value="HemN_C"/>
</dbReference>
<dbReference type="InterPro" id="IPR013785">
    <property type="entry name" value="Aldolase_TIM"/>
</dbReference>
<keyword evidence="9" id="KW-0809">Transit peptide</keyword>
<evidence type="ECO:0000256" key="4">
    <source>
        <dbReference type="ARBA" id="ARBA00022723"/>
    </source>
</evidence>
<dbReference type="Pfam" id="PF06969">
    <property type="entry name" value="HemN_C"/>
    <property type="match status" value="1"/>
</dbReference>
<dbReference type="EMBL" id="BFAA01003237">
    <property type="protein sequence ID" value="GCB69829.1"/>
    <property type="molecule type" value="Genomic_DNA"/>
</dbReference>
<dbReference type="GO" id="GO:0004109">
    <property type="term" value="F:coproporphyrinogen oxidase activity"/>
    <property type="evidence" value="ECO:0007669"/>
    <property type="project" value="InterPro"/>
</dbReference>
<dbReference type="SFLD" id="SFLDF00562">
    <property type="entry name" value="HemN-like__clustered_with_heat"/>
    <property type="match status" value="1"/>
</dbReference>
<dbReference type="PANTHER" id="PTHR13932">
    <property type="entry name" value="COPROPORPHYRINIGEN III OXIDASE"/>
    <property type="match status" value="1"/>
</dbReference>
<dbReference type="PROSITE" id="PS51918">
    <property type="entry name" value="RADICAL_SAM"/>
    <property type="match status" value="1"/>
</dbReference>
<evidence type="ECO:0000313" key="12">
    <source>
        <dbReference type="Proteomes" id="UP000288216"/>
    </source>
</evidence>
<comment type="similarity">
    <text evidence="1">Belongs to the anaerobic coproporphyrinogen-III oxidase family. HemW subfamily.</text>
</comment>
<dbReference type="InterPro" id="IPR058240">
    <property type="entry name" value="rSAM_sf"/>
</dbReference>
<dbReference type="OrthoDB" id="431409at2759"/>
<evidence type="ECO:0000256" key="5">
    <source>
        <dbReference type="ARBA" id="ARBA00023004"/>
    </source>
</evidence>
<evidence type="ECO:0000256" key="7">
    <source>
        <dbReference type="ARBA" id="ARBA00023186"/>
    </source>
</evidence>
<comment type="caution">
    <text evidence="11">The sequence shown here is derived from an EMBL/GenBank/DDBJ whole genome shotgun (WGS) entry which is preliminary data.</text>
</comment>
<keyword evidence="2 9" id="KW-0349">Heme</keyword>
<dbReference type="AlphaFoldDB" id="A0A401P9M9"/>
<dbReference type="SUPFAM" id="SSF102114">
    <property type="entry name" value="Radical SAM enzymes"/>
    <property type="match status" value="1"/>
</dbReference>
<evidence type="ECO:0000256" key="3">
    <source>
        <dbReference type="ARBA" id="ARBA00022691"/>
    </source>
</evidence>
<evidence type="ECO:0000256" key="8">
    <source>
        <dbReference type="ARBA" id="ARBA00045130"/>
    </source>
</evidence>
<accession>A0A401P9M9</accession>
<dbReference type="GO" id="GO:0006779">
    <property type="term" value="P:porphyrin-containing compound biosynthetic process"/>
    <property type="evidence" value="ECO:0007669"/>
    <property type="project" value="InterPro"/>
</dbReference>
<dbReference type="SFLD" id="SFLDF00288">
    <property type="entry name" value="HemN-like__clustered_with_nucl"/>
    <property type="match status" value="1"/>
</dbReference>
<evidence type="ECO:0000256" key="1">
    <source>
        <dbReference type="ARBA" id="ARBA00006100"/>
    </source>
</evidence>
<keyword evidence="12" id="KW-1185">Reference proteome</keyword>
<organism evidence="11 12">
    <name type="scientific">Scyliorhinus torazame</name>
    <name type="common">Cloudy catshark</name>
    <name type="synonym">Catulus torazame</name>
    <dbReference type="NCBI Taxonomy" id="75743"/>
    <lineage>
        <taxon>Eukaryota</taxon>
        <taxon>Metazoa</taxon>
        <taxon>Chordata</taxon>
        <taxon>Craniata</taxon>
        <taxon>Vertebrata</taxon>
        <taxon>Chondrichthyes</taxon>
        <taxon>Elasmobranchii</taxon>
        <taxon>Galeomorphii</taxon>
        <taxon>Galeoidea</taxon>
        <taxon>Carcharhiniformes</taxon>
        <taxon>Scyliorhinidae</taxon>
        <taxon>Scyliorhinus</taxon>
    </lineage>
</organism>
<keyword evidence="5 9" id="KW-0408">Iron</keyword>
<dbReference type="CDD" id="cd01335">
    <property type="entry name" value="Radical_SAM"/>
    <property type="match status" value="1"/>
</dbReference>
<dbReference type="SFLD" id="SFLDG01065">
    <property type="entry name" value="anaerobic_coproporphyrinogen-I"/>
    <property type="match status" value="1"/>
</dbReference>
<dbReference type="Proteomes" id="UP000288216">
    <property type="component" value="Unassembled WGS sequence"/>
</dbReference>
<keyword evidence="3 9" id="KW-0949">S-adenosyl-L-methionine</keyword>
<gene>
    <name evidence="11" type="ORF">scyTo_0008458</name>
</gene>
<evidence type="ECO:0000256" key="9">
    <source>
        <dbReference type="RuleBase" id="RU364116"/>
    </source>
</evidence>
<evidence type="ECO:0000259" key="10">
    <source>
        <dbReference type="PROSITE" id="PS51918"/>
    </source>
</evidence>
<keyword evidence="9" id="KW-0004">4Fe-4S</keyword>
<comment type="function">
    <text evidence="8 9">May be a heme chaperone, appears to bind heme. Homologous bacterial proteins do not have oxygen-independent coproporphyrinogen-III oxidase activity. Binds 1 [4Fe-4S] cluster. The cluster is coordinated with 3 cysteines and an exchangeable S-adenosyl-L-methionine.</text>
</comment>
<dbReference type="PANTHER" id="PTHR13932:SF5">
    <property type="entry name" value="RADICAL S-ADENOSYL METHIONINE DOMAIN-CONTAINING PROTEIN 1, MITOCHONDRIAL"/>
    <property type="match status" value="1"/>
</dbReference>
<evidence type="ECO:0000256" key="2">
    <source>
        <dbReference type="ARBA" id="ARBA00022617"/>
    </source>
</evidence>
<dbReference type="InterPro" id="IPR034505">
    <property type="entry name" value="Coproporphyrinogen-III_oxidase"/>
</dbReference>
<dbReference type="Gene3D" id="3.20.20.70">
    <property type="entry name" value="Aldolase class I"/>
    <property type="match status" value="1"/>
</dbReference>
<dbReference type="OMA" id="HIPWCVR"/>
<dbReference type="GO" id="GO:0005739">
    <property type="term" value="C:mitochondrion"/>
    <property type="evidence" value="ECO:0007669"/>
    <property type="project" value="UniProtKB-SubCell"/>
</dbReference>
<dbReference type="InterPro" id="IPR007197">
    <property type="entry name" value="rSAM"/>
</dbReference>
<keyword evidence="7 9" id="KW-0143">Chaperone</keyword>
<proteinExistence type="inferred from homology"/>
<dbReference type="SMART" id="SM00729">
    <property type="entry name" value="Elp3"/>
    <property type="match status" value="1"/>
</dbReference>
<dbReference type="GO" id="GO:0051539">
    <property type="term" value="F:4 iron, 4 sulfur cluster binding"/>
    <property type="evidence" value="ECO:0007669"/>
    <property type="project" value="UniProtKB-UniRule"/>
</dbReference>
<protein>
    <recommendedName>
        <fullName evidence="9">Radical S-adenosyl methionine domain-containing protein</fullName>
    </recommendedName>
</protein>
<dbReference type="SFLD" id="SFLDS00029">
    <property type="entry name" value="Radical_SAM"/>
    <property type="match status" value="1"/>
</dbReference>
<name>A0A401P9M9_SCYTO</name>
<evidence type="ECO:0000256" key="6">
    <source>
        <dbReference type="ARBA" id="ARBA00023014"/>
    </source>
</evidence>
<keyword evidence="9" id="KW-0496">Mitochondrion</keyword>
<sequence length="427" mass="47860">MEGSDFISNLRFAFQWPYCERRCTYCNFNKYISTNVNHDAMRDGLVRETETLLGYSQVKEITSVFIGGGTPSLARPSTIASILETVARVTHVPHNMEVSMEANPTSAAASRLAEFKAAGVTRLSLGVQALCDRDLSILGRDHTAREALWSLEEARRFFPGQTSVDLIFGRPGQNVESWEGELEQLIALCDHHVSLYQLTLERGTALYKQVQEKALSVPEQETMARMYQAARSVLGKAGFLQYEVSNFAKNGAVCMHNLGYWRGRQYLGVGPGAHGRFAPLGEGETQREARIQTLEPSDWLREVRRFGHGTRKRVQQSELDILEELLVMGLRMNEGLTHQFWLQRSPGFDLQEAVGDAAEVKQYLEDELLVLDDRGLRCSWEGLALLDTLLPTLLHQLQLSYQKSVNRSLSLTCFVPPAPGPTPTSHT</sequence>
<dbReference type="NCBIfam" id="TIGR00539">
    <property type="entry name" value="hemN_rel"/>
    <property type="match status" value="1"/>
</dbReference>
<dbReference type="STRING" id="75743.A0A401P9M9"/>
<dbReference type="InterPro" id="IPR006638">
    <property type="entry name" value="Elp3/MiaA/NifB-like_rSAM"/>
</dbReference>
<keyword evidence="6 9" id="KW-0411">Iron-sulfur</keyword>
<comment type="subcellular location">
    <subcellularLocation>
        <location evidence="9">Mitochondrion</location>
    </subcellularLocation>
</comment>
<keyword evidence="4 9" id="KW-0479">Metal-binding</keyword>
<dbReference type="Pfam" id="PF04055">
    <property type="entry name" value="Radical_SAM"/>
    <property type="match status" value="1"/>
</dbReference>
<feature type="domain" description="Radical SAM core" evidence="10">
    <location>
        <begin position="1"/>
        <end position="240"/>
    </location>
</feature>